<protein>
    <submittedName>
        <fullName evidence="2">Uncharacterized protein</fullName>
    </submittedName>
</protein>
<name>A0ABN8ZF38_RANTA</name>
<gene>
    <name evidence="2" type="ORF">MRATA1EN1_LOCUS21367</name>
</gene>
<keyword evidence="3" id="KW-1185">Reference proteome</keyword>
<proteinExistence type="predicted"/>
<reference evidence="2" key="1">
    <citation type="submission" date="2023-04" db="EMBL/GenBank/DDBJ databases">
        <authorList>
            <consortium name="ELIXIR-Norway"/>
        </authorList>
    </citation>
    <scope>NUCLEOTIDE SEQUENCE [LARGE SCALE GENOMIC DNA]</scope>
</reference>
<dbReference type="EMBL" id="OX459968">
    <property type="protein sequence ID" value="CAI9172405.1"/>
    <property type="molecule type" value="Genomic_DNA"/>
</dbReference>
<accession>A0ABN8ZF38</accession>
<feature type="region of interest" description="Disordered" evidence="1">
    <location>
        <begin position="1"/>
        <end position="148"/>
    </location>
</feature>
<feature type="compositionally biased region" description="Polar residues" evidence="1">
    <location>
        <begin position="72"/>
        <end position="83"/>
    </location>
</feature>
<sequence length="148" mass="15704">MPGPILPSEKAGEGDHCPRAPREGQGIVFEVQRERAGPSVWPTTPRWQSLWGRETVPRPSQPSDHGKGFQGPRQQDSRAQGTQRDLLLSWGSELDSQTLRPRGHLQSSQLPHGVGGPGEAGSQAGPSGRHPPQTPTDDGPSASSGAVT</sequence>
<evidence type="ECO:0000313" key="3">
    <source>
        <dbReference type="Proteomes" id="UP001176941"/>
    </source>
</evidence>
<organism evidence="2 3">
    <name type="scientific">Rangifer tarandus platyrhynchus</name>
    <name type="common">Svalbard reindeer</name>
    <dbReference type="NCBI Taxonomy" id="3082113"/>
    <lineage>
        <taxon>Eukaryota</taxon>
        <taxon>Metazoa</taxon>
        <taxon>Chordata</taxon>
        <taxon>Craniata</taxon>
        <taxon>Vertebrata</taxon>
        <taxon>Euteleostomi</taxon>
        <taxon>Mammalia</taxon>
        <taxon>Eutheria</taxon>
        <taxon>Laurasiatheria</taxon>
        <taxon>Artiodactyla</taxon>
        <taxon>Ruminantia</taxon>
        <taxon>Pecora</taxon>
        <taxon>Cervidae</taxon>
        <taxon>Odocoileinae</taxon>
        <taxon>Rangifer</taxon>
    </lineage>
</organism>
<feature type="compositionally biased region" description="Basic and acidic residues" evidence="1">
    <location>
        <begin position="10"/>
        <end position="22"/>
    </location>
</feature>
<evidence type="ECO:0000256" key="1">
    <source>
        <dbReference type="SAM" id="MobiDB-lite"/>
    </source>
</evidence>
<dbReference type="Proteomes" id="UP001176941">
    <property type="component" value="Chromosome 32"/>
</dbReference>
<evidence type="ECO:0000313" key="2">
    <source>
        <dbReference type="EMBL" id="CAI9172405.1"/>
    </source>
</evidence>
<feature type="compositionally biased region" description="Polar residues" evidence="1">
    <location>
        <begin position="94"/>
        <end position="110"/>
    </location>
</feature>